<sequence>AAECPRRKGAECVIGPYQSTLLSTLPGTIPCLPNGWLGVFSVLFRCFLQHGESGRYVPKDCLAAAPTELTAVRAEAGRVLPGIGGSPLHQCASVYVCVCVCANVCKV</sequence>
<organism evidence="1 2">
    <name type="scientific">Anopheles arabiensis</name>
    <name type="common">Mosquito</name>
    <dbReference type="NCBI Taxonomy" id="7173"/>
    <lineage>
        <taxon>Eukaryota</taxon>
        <taxon>Metazoa</taxon>
        <taxon>Ecdysozoa</taxon>
        <taxon>Arthropoda</taxon>
        <taxon>Hexapoda</taxon>
        <taxon>Insecta</taxon>
        <taxon>Pterygota</taxon>
        <taxon>Neoptera</taxon>
        <taxon>Endopterygota</taxon>
        <taxon>Diptera</taxon>
        <taxon>Nematocera</taxon>
        <taxon>Culicoidea</taxon>
        <taxon>Culicidae</taxon>
        <taxon>Anophelinae</taxon>
        <taxon>Anopheles</taxon>
    </lineage>
</organism>
<dbReference type="VEuPathDB" id="VectorBase:AARA014934"/>
<dbReference type="EMBL" id="APCN01001394">
    <property type="status" value="NOT_ANNOTATED_CDS"/>
    <property type="molecule type" value="Genomic_DNA"/>
</dbReference>
<name>A0A182IHL0_ANOAR</name>
<reference evidence="1" key="1">
    <citation type="submission" date="2022-08" db="UniProtKB">
        <authorList>
            <consortium name="EnsemblMetazoa"/>
        </authorList>
    </citation>
    <scope>IDENTIFICATION</scope>
    <source>
        <strain evidence="1">Dongola</strain>
    </source>
</reference>
<dbReference type="Proteomes" id="UP000075840">
    <property type="component" value="Unassembled WGS sequence"/>
</dbReference>
<dbReference type="AlphaFoldDB" id="A0A182IHL0"/>
<dbReference type="EnsemblMetazoa" id="AARA014934-RA">
    <property type="protein sequence ID" value="AARA014934-PA"/>
    <property type="gene ID" value="AARA014934"/>
</dbReference>
<evidence type="ECO:0000313" key="2">
    <source>
        <dbReference type="Proteomes" id="UP000075840"/>
    </source>
</evidence>
<accession>A0A182IHL0</accession>
<protein>
    <submittedName>
        <fullName evidence="1">Uncharacterized protein</fullName>
    </submittedName>
</protein>
<keyword evidence="2" id="KW-1185">Reference proteome</keyword>
<proteinExistence type="predicted"/>
<evidence type="ECO:0000313" key="1">
    <source>
        <dbReference type="EnsemblMetazoa" id="AARA014934-PA"/>
    </source>
</evidence>